<proteinExistence type="inferred from homology"/>
<evidence type="ECO:0000313" key="10">
    <source>
        <dbReference type="EMBL" id="KAK1390723.1"/>
    </source>
</evidence>
<keyword evidence="6" id="KW-1015">Disulfide bond</keyword>
<dbReference type="FunFam" id="3.30.43.10:FF:000004">
    <property type="entry name" value="Berberine bridge enzyme-like 15"/>
    <property type="match status" value="1"/>
</dbReference>
<keyword evidence="5" id="KW-0274">FAD</keyword>
<gene>
    <name evidence="10" type="ORF">POM88_018901</name>
</gene>
<dbReference type="InterPro" id="IPR012951">
    <property type="entry name" value="BBE"/>
</dbReference>
<dbReference type="Gene3D" id="3.30.43.10">
    <property type="entry name" value="Uridine Diphospho-n-acetylenolpyruvylglucosamine Reductase, domain 2"/>
    <property type="match status" value="1"/>
</dbReference>
<feature type="chain" id="PRO_5042040903" evidence="8">
    <location>
        <begin position="24"/>
        <end position="543"/>
    </location>
</feature>
<dbReference type="SUPFAM" id="SSF56176">
    <property type="entry name" value="FAD-binding/transporter-associated domain-like"/>
    <property type="match status" value="1"/>
</dbReference>
<dbReference type="PROSITE" id="PS51387">
    <property type="entry name" value="FAD_PCMH"/>
    <property type="match status" value="1"/>
</dbReference>
<dbReference type="AlphaFoldDB" id="A0AAD8N0T2"/>
<dbReference type="GO" id="GO:0071949">
    <property type="term" value="F:FAD binding"/>
    <property type="evidence" value="ECO:0007669"/>
    <property type="project" value="InterPro"/>
</dbReference>
<evidence type="ECO:0000256" key="2">
    <source>
        <dbReference type="ARBA" id="ARBA00005466"/>
    </source>
</evidence>
<dbReference type="InterPro" id="IPR016167">
    <property type="entry name" value="FAD-bd_PCMH_sub1"/>
</dbReference>
<name>A0AAD8N0T2_9APIA</name>
<evidence type="ECO:0000256" key="1">
    <source>
        <dbReference type="ARBA" id="ARBA00001974"/>
    </source>
</evidence>
<dbReference type="GO" id="GO:0016491">
    <property type="term" value="F:oxidoreductase activity"/>
    <property type="evidence" value="ECO:0007669"/>
    <property type="project" value="InterPro"/>
</dbReference>
<evidence type="ECO:0000256" key="6">
    <source>
        <dbReference type="ARBA" id="ARBA00023157"/>
    </source>
</evidence>
<evidence type="ECO:0000256" key="8">
    <source>
        <dbReference type="SAM" id="SignalP"/>
    </source>
</evidence>
<dbReference type="Proteomes" id="UP001237642">
    <property type="component" value="Unassembled WGS sequence"/>
</dbReference>
<feature type="signal peptide" evidence="8">
    <location>
        <begin position="1"/>
        <end position="23"/>
    </location>
</feature>
<evidence type="ECO:0000256" key="7">
    <source>
        <dbReference type="ARBA" id="ARBA00023180"/>
    </source>
</evidence>
<evidence type="ECO:0000259" key="9">
    <source>
        <dbReference type="PROSITE" id="PS51387"/>
    </source>
</evidence>
<dbReference type="Pfam" id="PF01565">
    <property type="entry name" value="FAD_binding_4"/>
    <property type="match status" value="1"/>
</dbReference>
<dbReference type="InterPro" id="IPR016169">
    <property type="entry name" value="FAD-bd_PCMH_sub2"/>
</dbReference>
<keyword evidence="4 8" id="KW-0732">Signal</keyword>
<comment type="cofactor">
    <cofactor evidence="1">
        <name>FAD</name>
        <dbReference type="ChEBI" id="CHEBI:57692"/>
    </cofactor>
</comment>
<comment type="similarity">
    <text evidence="2">Belongs to the oxygen-dependent FAD-linked oxidoreductase family.</text>
</comment>
<evidence type="ECO:0000256" key="5">
    <source>
        <dbReference type="ARBA" id="ARBA00022827"/>
    </source>
</evidence>
<dbReference type="InterPro" id="IPR016166">
    <property type="entry name" value="FAD-bd_PCMH"/>
</dbReference>
<reference evidence="10" key="2">
    <citation type="submission" date="2023-05" db="EMBL/GenBank/DDBJ databases">
        <authorList>
            <person name="Schelkunov M.I."/>
        </authorList>
    </citation>
    <scope>NUCLEOTIDE SEQUENCE</scope>
    <source>
        <strain evidence="10">Hsosn_3</strain>
        <tissue evidence="10">Leaf</tissue>
    </source>
</reference>
<dbReference type="Pfam" id="PF08031">
    <property type="entry name" value="BBE"/>
    <property type="match status" value="1"/>
</dbReference>
<feature type="domain" description="FAD-binding PCMH-type" evidence="9">
    <location>
        <begin position="77"/>
        <end position="251"/>
    </location>
</feature>
<evidence type="ECO:0000256" key="3">
    <source>
        <dbReference type="ARBA" id="ARBA00022630"/>
    </source>
</evidence>
<organism evidence="10 11">
    <name type="scientific">Heracleum sosnowskyi</name>
    <dbReference type="NCBI Taxonomy" id="360622"/>
    <lineage>
        <taxon>Eukaryota</taxon>
        <taxon>Viridiplantae</taxon>
        <taxon>Streptophyta</taxon>
        <taxon>Embryophyta</taxon>
        <taxon>Tracheophyta</taxon>
        <taxon>Spermatophyta</taxon>
        <taxon>Magnoliopsida</taxon>
        <taxon>eudicotyledons</taxon>
        <taxon>Gunneridae</taxon>
        <taxon>Pentapetalae</taxon>
        <taxon>asterids</taxon>
        <taxon>campanulids</taxon>
        <taxon>Apiales</taxon>
        <taxon>Apiaceae</taxon>
        <taxon>Apioideae</taxon>
        <taxon>apioid superclade</taxon>
        <taxon>Tordylieae</taxon>
        <taxon>Tordyliinae</taxon>
        <taxon>Heracleum</taxon>
    </lineage>
</organism>
<dbReference type="Gene3D" id="3.30.465.10">
    <property type="match status" value="1"/>
</dbReference>
<dbReference type="PANTHER" id="PTHR32448">
    <property type="entry name" value="OS08G0158400 PROTEIN"/>
    <property type="match status" value="1"/>
</dbReference>
<comment type="caution">
    <text evidence="10">The sequence shown here is derived from an EMBL/GenBank/DDBJ whole genome shotgun (WGS) entry which is preliminary data.</text>
</comment>
<keyword evidence="3" id="KW-0285">Flavoprotein</keyword>
<sequence>MKALFSSSLLLFVLAILLALCCAEMSGQASCKTFLECLTYQSDHLNPISQVLFIPENSSYTSILQLGLRNLRFTSPEFLKPLVIVTPVHESQIQSVIYCARKHGVHIRIRCGGHDFEGLSYTASVPFVMIDMINLQSVDVDLENNSAWVQGGANIGEVYYRIAEKSSKLGFPGAVRGTVGVTGLISGGGYGAMVRKYGLAADNVIDVRMINVNGEILDRKSMGEDLFWAIRGGIASSFGVIVAWKLKLVAVPETVTIFSVARTLEQGATDLVHKWQYVAPKIDRDLYIRIQIRAVNLNQDGSKRTIVVSFESLFLGGVDKLLSIMQISFPELDLVKDDCREVSWLKSSLWFAGNSAFRFGESVELLLNRSLIPYLYYKAKSDYVQEPISKEGLQMIWKKYFELEAGAANILMTPYGGKMDEFSASELPFPHRAGNLYMMYNGVSWQANTSKYEQLKRLNWLKSLYSDLAPFVSKNPRTAYINYNDLDLGIGSLTYEEASQWGFKYFGINFERLVRVKTLVDPDNFFNHQQSIPAFPSSSKDEL</sequence>
<reference evidence="10" key="1">
    <citation type="submission" date="2023-02" db="EMBL/GenBank/DDBJ databases">
        <title>Genome of toxic invasive species Heracleum sosnowskyi carries increased number of genes despite the absence of recent whole-genome duplications.</title>
        <authorList>
            <person name="Schelkunov M."/>
            <person name="Shtratnikova V."/>
            <person name="Makarenko M."/>
            <person name="Klepikova A."/>
            <person name="Omelchenko D."/>
            <person name="Novikova G."/>
            <person name="Obukhova E."/>
            <person name="Bogdanov V."/>
            <person name="Penin A."/>
            <person name="Logacheva M."/>
        </authorList>
    </citation>
    <scope>NUCLEOTIDE SEQUENCE</scope>
    <source>
        <strain evidence="10">Hsosn_3</strain>
        <tissue evidence="10">Leaf</tissue>
    </source>
</reference>
<dbReference type="EMBL" id="JAUIZM010000004">
    <property type="protein sequence ID" value="KAK1390723.1"/>
    <property type="molecule type" value="Genomic_DNA"/>
</dbReference>
<keyword evidence="7" id="KW-0325">Glycoprotein</keyword>
<dbReference type="InterPro" id="IPR036318">
    <property type="entry name" value="FAD-bd_PCMH-like_sf"/>
</dbReference>
<evidence type="ECO:0000256" key="4">
    <source>
        <dbReference type="ARBA" id="ARBA00022729"/>
    </source>
</evidence>
<dbReference type="Gene3D" id="3.40.462.20">
    <property type="match status" value="1"/>
</dbReference>
<protein>
    <submittedName>
        <fullName evidence="10">Cannabidiolic acid synthase-like 2</fullName>
    </submittedName>
</protein>
<accession>A0AAD8N0T2</accession>
<evidence type="ECO:0000313" key="11">
    <source>
        <dbReference type="Proteomes" id="UP001237642"/>
    </source>
</evidence>
<keyword evidence="11" id="KW-1185">Reference proteome</keyword>
<dbReference type="InterPro" id="IPR006094">
    <property type="entry name" value="Oxid_FAD_bind_N"/>
</dbReference>